<keyword evidence="1" id="KW-0732">Signal</keyword>
<dbReference type="PANTHER" id="PTHR11889:SF31">
    <property type="entry name" value="PROTEIN HEDGEHOG"/>
    <property type="match status" value="1"/>
</dbReference>
<dbReference type="Pfam" id="PF01079">
    <property type="entry name" value="Hint"/>
    <property type="match status" value="1"/>
</dbReference>
<dbReference type="Gene3D" id="2.170.16.10">
    <property type="entry name" value="Hedgehog/Intein (Hint) domain"/>
    <property type="match status" value="1"/>
</dbReference>
<dbReference type="GO" id="GO:0016539">
    <property type="term" value="P:intein-mediated protein splicing"/>
    <property type="evidence" value="ECO:0007669"/>
    <property type="project" value="InterPro"/>
</dbReference>
<dbReference type="PANTHER" id="PTHR11889">
    <property type="entry name" value="HEDGEHOG"/>
    <property type="match status" value="1"/>
</dbReference>
<name>A0A7S1TAU4_9RHOD</name>
<accession>A0A7S1TAU4</accession>
<dbReference type="SUPFAM" id="SSF51294">
    <property type="entry name" value="Hedgehog/intein (Hint) domain"/>
    <property type="match status" value="1"/>
</dbReference>
<dbReference type="GO" id="GO:0016540">
    <property type="term" value="P:protein autoprocessing"/>
    <property type="evidence" value="ECO:0007669"/>
    <property type="project" value="InterPro"/>
</dbReference>
<dbReference type="PROSITE" id="PS50817">
    <property type="entry name" value="INTEIN_N_TER"/>
    <property type="match status" value="1"/>
</dbReference>
<feature type="domain" description="Hint" evidence="2">
    <location>
        <begin position="125"/>
        <end position="226"/>
    </location>
</feature>
<dbReference type="AlphaFoldDB" id="A0A7S1TAU4"/>
<gene>
    <name evidence="3" type="ORF">CCAE0312_LOCUS2999</name>
</gene>
<dbReference type="InterPro" id="IPR003587">
    <property type="entry name" value="Hint_dom_N"/>
</dbReference>
<feature type="chain" id="PRO_5031346049" description="Hint domain-containing protein" evidence="1">
    <location>
        <begin position="24"/>
        <end position="312"/>
    </location>
</feature>
<dbReference type="InterPro" id="IPR001767">
    <property type="entry name" value="Hedgehog_Hint"/>
</dbReference>
<feature type="signal peptide" evidence="1">
    <location>
        <begin position="1"/>
        <end position="23"/>
    </location>
</feature>
<evidence type="ECO:0000256" key="1">
    <source>
        <dbReference type="SAM" id="SignalP"/>
    </source>
</evidence>
<dbReference type="CDD" id="cd00081">
    <property type="entry name" value="Hint"/>
    <property type="match status" value="1"/>
</dbReference>
<proteinExistence type="predicted"/>
<evidence type="ECO:0000313" key="3">
    <source>
        <dbReference type="EMBL" id="CAD9230945.1"/>
    </source>
</evidence>
<reference evidence="3" key="1">
    <citation type="submission" date="2021-01" db="EMBL/GenBank/DDBJ databases">
        <authorList>
            <person name="Corre E."/>
            <person name="Pelletier E."/>
            <person name="Niang G."/>
            <person name="Scheremetjew M."/>
            <person name="Finn R."/>
            <person name="Kale V."/>
            <person name="Holt S."/>
            <person name="Cochrane G."/>
            <person name="Meng A."/>
            <person name="Brown T."/>
            <person name="Cohen L."/>
        </authorList>
    </citation>
    <scope>NUCLEOTIDE SEQUENCE</scope>
    <source>
        <strain evidence="3">SAG 36.94</strain>
    </source>
</reference>
<dbReference type="InterPro" id="IPR050387">
    <property type="entry name" value="Hedgehog_Signaling"/>
</dbReference>
<evidence type="ECO:0000259" key="2">
    <source>
        <dbReference type="SMART" id="SM00306"/>
    </source>
</evidence>
<dbReference type="InterPro" id="IPR006141">
    <property type="entry name" value="Intein_N"/>
</dbReference>
<sequence>MVRFGVWVGLFVFLGLVCSLGRGEIRFKACTYQDAACSQGEECETETSADCADVDKSGLFAGDVGIKVTCNSSLDGIHSVAYYLSDDCSGNALSTSQVNNMCVGRPNTLGFSNSFYLKIECYESAICFSRDSSVLLDSGVYTTLGEVRVGDRVQSVDDNGRSVFSEVFLTQHSSSTRPTAMLSISIENSHEPLVVTHDHYVRVPTVSNPYVKASSLRVGDSIYVVVKGSMERRPIAGISHAMGVPRNVHTMNDRIVVNGVVASCITSNQVFGLDTMNIRHLLVPLKVMHKMGLTSAVSIIDRAVHNIYRSFS</sequence>
<dbReference type="SMART" id="SM00306">
    <property type="entry name" value="HintN"/>
    <property type="match status" value="1"/>
</dbReference>
<organism evidence="3">
    <name type="scientific">Compsopogon caeruleus</name>
    <dbReference type="NCBI Taxonomy" id="31354"/>
    <lineage>
        <taxon>Eukaryota</taxon>
        <taxon>Rhodophyta</taxon>
        <taxon>Compsopogonophyceae</taxon>
        <taxon>Compsopogonales</taxon>
        <taxon>Compsopogonaceae</taxon>
        <taxon>Compsopogon</taxon>
    </lineage>
</organism>
<dbReference type="InterPro" id="IPR036844">
    <property type="entry name" value="Hint_dom_sf"/>
</dbReference>
<protein>
    <recommendedName>
        <fullName evidence="2">Hint domain-containing protein</fullName>
    </recommendedName>
</protein>
<dbReference type="EMBL" id="HBGH01005578">
    <property type="protein sequence ID" value="CAD9230945.1"/>
    <property type="molecule type" value="Transcribed_RNA"/>
</dbReference>